<comment type="similarity">
    <text evidence="2 11">Belongs to the WhiB family.</text>
</comment>
<comment type="function">
    <text evidence="11">Acts as a transcriptional regulator. Probably redox-responsive. The apo- but not holo-form probably binds DNA.</text>
</comment>
<keyword evidence="3 11" id="KW-0004">4Fe-4S</keyword>
<feature type="binding site" evidence="11">
    <location>
        <position position="63"/>
    </location>
    <ligand>
        <name>[4Fe-4S] cluster</name>
        <dbReference type="ChEBI" id="CHEBI:49883"/>
    </ligand>
</feature>
<feature type="binding site" evidence="11">
    <location>
        <position position="72"/>
    </location>
    <ligand>
        <name>[4Fe-4S] cluster</name>
        <dbReference type="ChEBI" id="CHEBI:49883"/>
    </ligand>
</feature>
<comment type="PTM">
    <text evidence="11">Upon Fe-S cluster removal intramolecular disulfide bonds are formed.</text>
</comment>
<keyword evidence="14" id="KW-1185">Reference proteome</keyword>
<evidence type="ECO:0000256" key="1">
    <source>
        <dbReference type="ARBA" id="ARBA00004496"/>
    </source>
</evidence>
<keyword evidence="4 11" id="KW-0479">Metal-binding</keyword>
<comment type="subcellular location">
    <subcellularLocation>
        <location evidence="1 11">Cytoplasm</location>
    </subcellularLocation>
</comment>
<dbReference type="InterPro" id="IPR034768">
    <property type="entry name" value="4FE4S_WBL"/>
</dbReference>
<evidence type="ECO:0000256" key="9">
    <source>
        <dbReference type="ARBA" id="ARBA00023157"/>
    </source>
</evidence>
<evidence type="ECO:0000256" key="7">
    <source>
        <dbReference type="ARBA" id="ARBA00023015"/>
    </source>
</evidence>
<keyword evidence="11" id="KW-0963">Cytoplasm</keyword>
<keyword evidence="7 11" id="KW-0805">Transcription regulation</keyword>
<evidence type="ECO:0000256" key="10">
    <source>
        <dbReference type="ARBA" id="ARBA00023163"/>
    </source>
</evidence>
<dbReference type="Pfam" id="PF02467">
    <property type="entry name" value="Whib"/>
    <property type="match status" value="1"/>
</dbReference>
<evidence type="ECO:0000259" key="12">
    <source>
        <dbReference type="PROSITE" id="PS51674"/>
    </source>
</evidence>
<evidence type="ECO:0000256" key="11">
    <source>
        <dbReference type="HAMAP-Rule" id="MF_01479"/>
    </source>
</evidence>
<feature type="domain" description="4Fe-4S Wbl-type" evidence="12">
    <location>
        <begin position="30"/>
        <end position="96"/>
    </location>
</feature>
<dbReference type="PANTHER" id="PTHR38839">
    <property type="entry name" value="TRANSCRIPTIONAL REGULATOR WHID-RELATED"/>
    <property type="match status" value="1"/>
</dbReference>
<dbReference type="RefSeq" id="WP_204289493.1">
    <property type="nucleotide sequence ID" value="NZ_BAABEJ010000032.1"/>
</dbReference>
<keyword evidence="5 11" id="KW-0408">Iron</keyword>
<evidence type="ECO:0000256" key="3">
    <source>
        <dbReference type="ARBA" id="ARBA00022485"/>
    </source>
</evidence>
<evidence type="ECO:0000256" key="8">
    <source>
        <dbReference type="ARBA" id="ARBA00023125"/>
    </source>
</evidence>
<reference evidence="13 14" key="1">
    <citation type="submission" date="2021-01" db="EMBL/GenBank/DDBJ databases">
        <title>Whole genome shotgun sequence of Microbispora amethystogenes NBRC 101907.</title>
        <authorList>
            <person name="Komaki H."/>
            <person name="Tamura T."/>
        </authorList>
    </citation>
    <scope>NUCLEOTIDE SEQUENCE [LARGE SCALE GENOMIC DNA]</scope>
    <source>
        <strain evidence="13 14">NBRC 101907</strain>
    </source>
</reference>
<evidence type="ECO:0000256" key="5">
    <source>
        <dbReference type="ARBA" id="ARBA00023004"/>
    </source>
</evidence>
<keyword evidence="9 11" id="KW-1015">Disulfide bond</keyword>
<protein>
    <recommendedName>
        <fullName evidence="11">Transcriptional regulator WhiB</fullName>
    </recommendedName>
</protein>
<dbReference type="HAMAP" id="MF_01479">
    <property type="entry name" value="WhiB"/>
    <property type="match status" value="1"/>
</dbReference>
<evidence type="ECO:0000313" key="13">
    <source>
        <dbReference type="EMBL" id="GIH36839.1"/>
    </source>
</evidence>
<keyword evidence="6 11" id="KW-0411">Iron-sulfur</keyword>
<comment type="caution">
    <text evidence="13">The sequence shown here is derived from an EMBL/GenBank/DDBJ whole genome shotgun (WGS) entry which is preliminary data.</text>
</comment>
<comment type="cofactor">
    <cofactor evidence="11">
        <name>[4Fe-4S] cluster</name>
        <dbReference type="ChEBI" id="CHEBI:49883"/>
    </cofactor>
    <text evidence="11">Binds 1 [4Fe-4S] cluster per subunit. Following nitrosylation of the [4Fe-4S] cluster binds 1 [4Fe-8(NO)] cluster per subunit.</text>
</comment>
<evidence type="ECO:0000256" key="4">
    <source>
        <dbReference type="ARBA" id="ARBA00022723"/>
    </source>
</evidence>
<sequence>MTCGSHDLVALFGGEEPVALLAAVLDAGPACKAADADLFTGPDTDDEPDDARQAREAAAKAICRTCPARPECLNYALTARPRTGVWGGYAAEDINAAHLLRLDLPPVLGEVA</sequence>
<evidence type="ECO:0000256" key="2">
    <source>
        <dbReference type="ARBA" id="ARBA00006597"/>
    </source>
</evidence>
<dbReference type="Proteomes" id="UP000651728">
    <property type="component" value="Unassembled WGS sequence"/>
</dbReference>
<dbReference type="EMBL" id="BOOB01000070">
    <property type="protein sequence ID" value="GIH36839.1"/>
    <property type="molecule type" value="Genomic_DNA"/>
</dbReference>
<dbReference type="PROSITE" id="PS51674">
    <property type="entry name" value="4FE4S_WBL"/>
    <property type="match status" value="1"/>
</dbReference>
<feature type="binding site" evidence="11">
    <location>
        <position position="66"/>
    </location>
    <ligand>
        <name>[4Fe-4S] cluster</name>
        <dbReference type="ChEBI" id="CHEBI:49883"/>
    </ligand>
</feature>
<keyword evidence="8 11" id="KW-0238">DNA-binding</keyword>
<dbReference type="InterPro" id="IPR003482">
    <property type="entry name" value="Whib"/>
</dbReference>
<gene>
    <name evidence="11" type="primary">whiB</name>
    <name evidence="13" type="ORF">Mam01_70030</name>
</gene>
<evidence type="ECO:0000313" key="14">
    <source>
        <dbReference type="Proteomes" id="UP000651728"/>
    </source>
</evidence>
<organism evidence="13 14">
    <name type="scientific">Microbispora amethystogenes</name>
    <dbReference type="NCBI Taxonomy" id="1427754"/>
    <lineage>
        <taxon>Bacteria</taxon>
        <taxon>Bacillati</taxon>
        <taxon>Actinomycetota</taxon>
        <taxon>Actinomycetes</taxon>
        <taxon>Streptosporangiales</taxon>
        <taxon>Streptosporangiaceae</taxon>
        <taxon>Microbispora</taxon>
    </lineage>
</organism>
<name>A0ABQ4FPU3_9ACTN</name>
<feature type="binding site" evidence="11">
    <location>
        <position position="31"/>
    </location>
    <ligand>
        <name>[4Fe-4S] cluster</name>
        <dbReference type="ChEBI" id="CHEBI:49883"/>
    </ligand>
</feature>
<comment type="PTM">
    <text evidence="11">The Fe-S cluster can be nitrosylated by nitric oxide (NO).</text>
</comment>
<proteinExistence type="inferred from homology"/>
<evidence type="ECO:0000256" key="6">
    <source>
        <dbReference type="ARBA" id="ARBA00023014"/>
    </source>
</evidence>
<accession>A0ABQ4FPU3</accession>
<keyword evidence="10 11" id="KW-0804">Transcription</keyword>